<dbReference type="EMBL" id="BMDC01000004">
    <property type="protein sequence ID" value="GGH66110.1"/>
    <property type="molecule type" value="Genomic_DNA"/>
</dbReference>
<dbReference type="Proteomes" id="UP000600171">
    <property type="component" value="Unassembled WGS sequence"/>
</dbReference>
<evidence type="ECO:0000313" key="4">
    <source>
        <dbReference type="EMBL" id="GGH66110.1"/>
    </source>
</evidence>
<proteinExistence type="inferred from homology"/>
<dbReference type="PANTHER" id="PTHR30466:SF11">
    <property type="entry name" value="FLAVIN-DEPENDENT MONOOXYGENASE, REDUCTASE SUBUNIT HSAB"/>
    <property type="match status" value="1"/>
</dbReference>
<evidence type="ECO:0000313" key="5">
    <source>
        <dbReference type="Proteomes" id="UP000600171"/>
    </source>
</evidence>
<dbReference type="Gene3D" id="2.30.110.10">
    <property type="entry name" value="Electron Transport, Fmn-binding Protein, Chain A"/>
    <property type="match status" value="1"/>
</dbReference>
<dbReference type="RefSeq" id="WP_188360235.1">
    <property type="nucleotide sequence ID" value="NZ_BMDC01000004.1"/>
</dbReference>
<keyword evidence="2" id="KW-0560">Oxidoreductase</keyword>
<name>A0A917MV69_9MICC</name>
<dbReference type="InterPro" id="IPR050268">
    <property type="entry name" value="NADH-dep_flavin_reductase"/>
</dbReference>
<feature type="domain" description="Flavin reductase like" evidence="3">
    <location>
        <begin position="23"/>
        <end position="170"/>
    </location>
</feature>
<dbReference type="InterPro" id="IPR012349">
    <property type="entry name" value="Split_barrel_FMN-bd"/>
</dbReference>
<comment type="caution">
    <text evidence="4">The sequence shown here is derived from an EMBL/GenBank/DDBJ whole genome shotgun (WGS) entry which is preliminary data.</text>
</comment>
<dbReference type="SUPFAM" id="SSF50475">
    <property type="entry name" value="FMN-binding split barrel"/>
    <property type="match status" value="1"/>
</dbReference>
<dbReference type="GO" id="GO:0042602">
    <property type="term" value="F:riboflavin reductase (NADPH) activity"/>
    <property type="evidence" value="ECO:0007669"/>
    <property type="project" value="TreeGrafter"/>
</dbReference>
<protein>
    <submittedName>
        <fullName evidence="4">Flavin reductase</fullName>
    </submittedName>
</protein>
<accession>A0A917MV69</accession>
<keyword evidence="5" id="KW-1185">Reference proteome</keyword>
<evidence type="ECO:0000259" key="3">
    <source>
        <dbReference type="SMART" id="SM00903"/>
    </source>
</evidence>
<sequence length="177" mass="19299">MTHQTIETTHLDKTDADRFKEAFGAQAAGVAIITAIGSDGKPAGITLSSLSSVSADPAMVAFSFQARKGTPERIADSASFLIHLVDAENVLIAKNFANTNYPKFEDESTYEFLETGEPMLKGFGRVFRVEPVSVVEANPAIVFLAKVTDFVKHEPQGATPVVYHARKFHQLGEHYEI</sequence>
<comment type="similarity">
    <text evidence="1">Belongs to the non-flavoprotein flavin reductase family.</text>
</comment>
<organism evidence="4 5">
    <name type="scientific">Rothia aerolata</name>
    <dbReference type="NCBI Taxonomy" id="1812262"/>
    <lineage>
        <taxon>Bacteria</taxon>
        <taxon>Bacillati</taxon>
        <taxon>Actinomycetota</taxon>
        <taxon>Actinomycetes</taxon>
        <taxon>Micrococcales</taxon>
        <taxon>Micrococcaceae</taxon>
        <taxon>Rothia</taxon>
    </lineage>
</organism>
<dbReference type="AlphaFoldDB" id="A0A917MV69"/>
<evidence type="ECO:0000256" key="2">
    <source>
        <dbReference type="ARBA" id="ARBA00023002"/>
    </source>
</evidence>
<dbReference type="InterPro" id="IPR002563">
    <property type="entry name" value="Flavin_Rdtase-like_dom"/>
</dbReference>
<gene>
    <name evidence="4" type="ORF">GCM10007359_20020</name>
</gene>
<dbReference type="PANTHER" id="PTHR30466">
    <property type="entry name" value="FLAVIN REDUCTASE"/>
    <property type="match status" value="1"/>
</dbReference>
<evidence type="ECO:0000256" key="1">
    <source>
        <dbReference type="ARBA" id="ARBA00008898"/>
    </source>
</evidence>
<dbReference type="SMART" id="SM00903">
    <property type="entry name" value="Flavin_Reduct"/>
    <property type="match status" value="1"/>
</dbReference>
<reference evidence="4 5" key="1">
    <citation type="journal article" date="2014" name="Int. J. Syst. Evol. Microbiol.">
        <title>Complete genome sequence of Corynebacterium casei LMG S-19264T (=DSM 44701T), isolated from a smear-ripened cheese.</title>
        <authorList>
            <consortium name="US DOE Joint Genome Institute (JGI-PGF)"/>
            <person name="Walter F."/>
            <person name="Albersmeier A."/>
            <person name="Kalinowski J."/>
            <person name="Ruckert C."/>
        </authorList>
    </citation>
    <scope>NUCLEOTIDE SEQUENCE [LARGE SCALE GENOMIC DNA]</scope>
    <source>
        <strain evidence="4 5">CCM 8669</strain>
    </source>
</reference>
<dbReference type="GO" id="GO:0010181">
    <property type="term" value="F:FMN binding"/>
    <property type="evidence" value="ECO:0007669"/>
    <property type="project" value="InterPro"/>
</dbReference>
<dbReference type="Pfam" id="PF01613">
    <property type="entry name" value="Flavin_Reduct"/>
    <property type="match status" value="1"/>
</dbReference>